<evidence type="ECO:0000256" key="1">
    <source>
        <dbReference type="SAM" id="MobiDB-lite"/>
    </source>
</evidence>
<dbReference type="EMBL" id="SRLO01001176">
    <property type="protein sequence ID" value="TNN40582.1"/>
    <property type="molecule type" value="Genomic_DNA"/>
</dbReference>
<protein>
    <submittedName>
        <fullName evidence="2">Uncharacterized protein</fullName>
    </submittedName>
</protein>
<name>A0A4Z2FJW9_9TELE</name>
<evidence type="ECO:0000313" key="2">
    <source>
        <dbReference type="EMBL" id="TNN40582.1"/>
    </source>
</evidence>
<reference evidence="2 3" key="1">
    <citation type="submission" date="2019-03" db="EMBL/GenBank/DDBJ databases">
        <title>First draft genome of Liparis tanakae, snailfish: a comprehensive survey of snailfish specific genes.</title>
        <authorList>
            <person name="Kim W."/>
            <person name="Song I."/>
            <person name="Jeong J.-H."/>
            <person name="Kim D."/>
            <person name="Kim S."/>
            <person name="Ryu S."/>
            <person name="Song J.Y."/>
            <person name="Lee S.K."/>
        </authorList>
    </citation>
    <scope>NUCLEOTIDE SEQUENCE [LARGE SCALE GENOMIC DNA]</scope>
    <source>
        <tissue evidence="2">Muscle</tissue>
    </source>
</reference>
<dbReference type="Proteomes" id="UP000314294">
    <property type="component" value="Unassembled WGS sequence"/>
</dbReference>
<feature type="region of interest" description="Disordered" evidence="1">
    <location>
        <begin position="21"/>
        <end position="67"/>
    </location>
</feature>
<accession>A0A4Z2FJW9</accession>
<organism evidence="2 3">
    <name type="scientific">Liparis tanakae</name>
    <name type="common">Tanaka's snailfish</name>
    <dbReference type="NCBI Taxonomy" id="230148"/>
    <lineage>
        <taxon>Eukaryota</taxon>
        <taxon>Metazoa</taxon>
        <taxon>Chordata</taxon>
        <taxon>Craniata</taxon>
        <taxon>Vertebrata</taxon>
        <taxon>Euteleostomi</taxon>
        <taxon>Actinopterygii</taxon>
        <taxon>Neopterygii</taxon>
        <taxon>Teleostei</taxon>
        <taxon>Neoteleostei</taxon>
        <taxon>Acanthomorphata</taxon>
        <taxon>Eupercaria</taxon>
        <taxon>Perciformes</taxon>
        <taxon>Cottioidei</taxon>
        <taxon>Cottales</taxon>
        <taxon>Liparidae</taxon>
        <taxon>Liparis</taxon>
    </lineage>
</organism>
<sequence>MLRCSVYAGGSVPSLEPVTAHSVRIERGGRGGGESRSTVGCTQSAPPADRLMSRNQPPRSDWAMLWR</sequence>
<keyword evidence="3" id="KW-1185">Reference proteome</keyword>
<dbReference type="AlphaFoldDB" id="A0A4Z2FJW9"/>
<gene>
    <name evidence="2" type="ORF">EYF80_049241</name>
</gene>
<comment type="caution">
    <text evidence="2">The sequence shown here is derived from an EMBL/GenBank/DDBJ whole genome shotgun (WGS) entry which is preliminary data.</text>
</comment>
<proteinExistence type="predicted"/>
<evidence type="ECO:0000313" key="3">
    <source>
        <dbReference type="Proteomes" id="UP000314294"/>
    </source>
</evidence>